<feature type="transmembrane region" description="Helical" evidence="1">
    <location>
        <begin position="207"/>
        <end position="223"/>
    </location>
</feature>
<feature type="transmembrane region" description="Helical" evidence="1">
    <location>
        <begin position="369"/>
        <end position="384"/>
    </location>
</feature>
<evidence type="ECO:0000313" key="3">
    <source>
        <dbReference type="Proteomes" id="UP000286990"/>
    </source>
</evidence>
<dbReference type="Proteomes" id="UP000286990">
    <property type="component" value="Unassembled WGS sequence"/>
</dbReference>
<gene>
    <name evidence="2" type="ORF">DZC72_14345</name>
</gene>
<sequence length="399" mass="45397">MKSLAVFWKPMTLVFLVLLTVYLLNPFNLGYLIGYLIACLILLQGSFLAKNLDLDFVLLLLFSSTYALFYAFDYESRGAQYIAIFAITPPFFYLLGKYLVRDNIHTKSLFFLLFAISIIFSTTAAISVFINFLKGGFVQLERTIGMFWDNSPTSATIMGSFFTLNMCIPALLIIGVGKKIISFKVLAIVVFIISLICCIRLGSRTQLGIFLITSVLSILYIIPKQNSKQNLMLFFVLGGIGYFISTKVSFDLDADWLTTFADRMEGKNTGIASGGGRTERWVKSLEYLFKYPLGWDVNEFGFAHNFWLDVLRASGIVPFIILIIYTIRSFMQLRKTLGMIKDDIIFKGQILIYFFAFMMIFMVEPVMEGIFMTFIVFCIYKGIINKYRDTLQSTTGETP</sequence>
<dbReference type="InterPro" id="IPR051533">
    <property type="entry name" value="WaaL-like"/>
</dbReference>
<dbReference type="PANTHER" id="PTHR37422:SF17">
    <property type="entry name" value="O-ANTIGEN LIGASE"/>
    <property type="match status" value="1"/>
</dbReference>
<evidence type="ECO:0008006" key="4">
    <source>
        <dbReference type="Google" id="ProtNLM"/>
    </source>
</evidence>
<feature type="transmembrane region" description="Helical" evidence="1">
    <location>
        <begin position="7"/>
        <end position="24"/>
    </location>
</feature>
<dbReference type="RefSeq" id="WP_125223565.1">
    <property type="nucleotide sequence ID" value="NZ_QUSX01000002.1"/>
</dbReference>
<dbReference type="EMBL" id="QUSX01000002">
    <property type="protein sequence ID" value="RRQ48843.1"/>
    <property type="molecule type" value="Genomic_DNA"/>
</dbReference>
<dbReference type="PANTHER" id="PTHR37422">
    <property type="entry name" value="TEICHURONIC ACID BIOSYNTHESIS PROTEIN TUAE"/>
    <property type="match status" value="1"/>
</dbReference>
<dbReference type="AlphaFoldDB" id="A0A426RIP0"/>
<feature type="transmembrane region" description="Helical" evidence="1">
    <location>
        <begin position="30"/>
        <end position="49"/>
    </location>
</feature>
<proteinExistence type="predicted"/>
<feature type="transmembrane region" description="Helical" evidence="1">
    <location>
        <begin position="181"/>
        <end position="201"/>
    </location>
</feature>
<evidence type="ECO:0000256" key="1">
    <source>
        <dbReference type="SAM" id="Phobius"/>
    </source>
</evidence>
<evidence type="ECO:0000313" key="2">
    <source>
        <dbReference type="EMBL" id="RRQ48843.1"/>
    </source>
</evidence>
<feature type="transmembrane region" description="Helical" evidence="1">
    <location>
        <begin position="78"/>
        <end position="96"/>
    </location>
</feature>
<reference evidence="3" key="2">
    <citation type="submission" date="2018-12" db="EMBL/GenBank/DDBJ databases">
        <title>Maribacter lutimaris sp. nov., isolated from marine sediment.</title>
        <authorList>
            <person name="Kim K.K."/>
        </authorList>
    </citation>
    <scope>NUCLEOTIDE SEQUENCE [LARGE SCALE GENOMIC DNA]</scope>
    <source>
        <strain evidence="3">PoM-212</strain>
    </source>
</reference>
<feature type="transmembrane region" description="Helical" evidence="1">
    <location>
        <begin position="306"/>
        <end position="324"/>
    </location>
</feature>
<organism evidence="2 3">
    <name type="scientific">Maribacter algicola</name>
    <dbReference type="NCBI Taxonomy" id="2498892"/>
    <lineage>
        <taxon>Bacteria</taxon>
        <taxon>Pseudomonadati</taxon>
        <taxon>Bacteroidota</taxon>
        <taxon>Flavobacteriia</taxon>
        <taxon>Flavobacteriales</taxon>
        <taxon>Flavobacteriaceae</taxon>
        <taxon>Maribacter</taxon>
    </lineage>
</organism>
<feature type="transmembrane region" description="Helical" evidence="1">
    <location>
        <begin position="108"/>
        <end position="133"/>
    </location>
</feature>
<dbReference type="OrthoDB" id="1175925at2"/>
<keyword evidence="1" id="KW-1133">Transmembrane helix</keyword>
<protein>
    <recommendedName>
        <fullName evidence="4">O-antigen ligase domain-containing protein</fullName>
    </recommendedName>
</protein>
<reference evidence="3" key="1">
    <citation type="submission" date="2018-08" db="EMBL/GenBank/DDBJ databases">
        <authorList>
            <person name="Khan S.A."/>
            <person name="J S.E."/>
        </authorList>
    </citation>
    <scope>NUCLEOTIDE SEQUENCE [LARGE SCALE GENOMIC DNA]</scope>
    <source>
        <strain evidence="3">PoM-212</strain>
    </source>
</reference>
<accession>A0A426RIP0</accession>
<comment type="caution">
    <text evidence="2">The sequence shown here is derived from an EMBL/GenBank/DDBJ whole genome shotgun (WGS) entry which is preliminary data.</text>
</comment>
<keyword evidence="1" id="KW-0812">Transmembrane</keyword>
<feature type="transmembrane region" description="Helical" evidence="1">
    <location>
        <begin position="56"/>
        <end position="72"/>
    </location>
</feature>
<keyword evidence="1" id="KW-0472">Membrane</keyword>
<feature type="transmembrane region" description="Helical" evidence="1">
    <location>
        <begin position="153"/>
        <end position="174"/>
    </location>
</feature>
<name>A0A426RIP0_9FLAO</name>
<feature type="transmembrane region" description="Helical" evidence="1">
    <location>
        <begin position="230"/>
        <end position="250"/>
    </location>
</feature>
<feature type="transmembrane region" description="Helical" evidence="1">
    <location>
        <begin position="344"/>
        <end position="363"/>
    </location>
</feature>
<keyword evidence="3" id="KW-1185">Reference proteome</keyword>